<feature type="compositionally biased region" description="Polar residues" evidence="3">
    <location>
        <begin position="626"/>
        <end position="639"/>
    </location>
</feature>
<feature type="compositionally biased region" description="Polar residues" evidence="3">
    <location>
        <begin position="226"/>
        <end position="238"/>
    </location>
</feature>
<gene>
    <name evidence="5" type="ORF">PgNI_02896</name>
</gene>
<reference evidence="5" key="2">
    <citation type="submission" date="2019-10" db="EMBL/GenBank/DDBJ databases">
        <authorList>
            <consortium name="NCBI Genome Project"/>
        </authorList>
    </citation>
    <scope>NUCLEOTIDE SEQUENCE</scope>
    <source>
        <strain evidence="5">NI907</strain>
    </source>
</reference>
<dbReference type="GO" id="GO:0005634">
    <property type="term" value="C:nucleus"/>
    <property type="evidence" value="ECO:0007669"/>
    <property type="project" value="UniProtKB-SubCell"/>
</dbReference>
<feature type="region of interest" description="Disordered" evidence="3">
    <location>
        <begin position="63"/>
        <end position="98"/>
    </location>
</feature>
<keyword evidence="2" id="KW-0539">Nucleus</keyword>
<evidence type="ECO:0000256" key="2">
    <source>
        <dbReference type="ARBA" id="ARBA00023242"/>
    </source>
</evidence>
<feature type="region of interest" description="Disordered" evidence="3">
    <location>
        <begin position="524"/>
        <end position="754"/>
    </location>
</feature>
<feature type="compositionally biased region" description="Gly residues" evidence="3">
    <location>
        <begin position="421"/>
        <end position="435"/>
    </location>
</feature>
<protein>
    <recommendedName>
        <fullName evidence="6">LisH domain-containing protein</fullName>
    </recommendedName>
</protein>
<evidence type="ECO:0000313" key="4">
    <source>
        <dbReference type="Proteomes" id="UP000515153"/>
    </source>
</evidence>
<dbReference type="RefSeq" id="XP_030985216.1">
    <property type="nucleotide sequence ID" value="XM_031122953.1"/>
</dbReference>
<feature type="compositionally biased region" description="Low complexity" evidence="3">
    <location>
        <begin position="666"/>
        <end position="703"/>
    </location>
</feature>
<comment type="subcellular location">
    <subcellularLocation>
        <location evidence="1">Nucleus</location>
    </subcellularLocation>
</comment>
<feature type="compositionally biased region" description="Low complexity" evidence="3">
    <location>
        <begin position="711"/>
        <end position="725"/>
    </location>
</feature>
<feature type="region of interest" description="Disordered" evidence="3">
    <location>
        <begin position="317"/>
        <end position="379"/>
    </location>
</feature>
<evidence type="ECO:0008006" key="6">
    <source>
        <dbReference type="Google" id="ProtNLM"/>
    </source>
</evidence>
<feature type="compositionally biased region" description="Low complexity" evidence="3">
    <location>
        <begin position="541"/>
        <end position="582"/>
    </location>
</feature>
<feature type="region of interest" description="Disordered" evidence="3">
    <location>
        <begin position="403"/>
        <end position="497"/>
    </location>
</feature>
<dbReference type="Proteomes" id="UP000515153">
    <property type="component" value="Unplaced"/>
</dbReference>
<feature type="compositionally biased region" description="Polar residues" evidence="3">
    <location>
        <begin position="485"/>
        <end position="497"/>
    </location>
</feature>
<name>A0A6P8BDM4_PYRGI</name>
<feature type="compositionally biased region" description="Low complexity" evidence="3">
    <location>
        <begin position="204"/>
        <end position="214"/>
    </location>
</feature>
<dbReference type="KEGG" id="pgri:PgNI_02896"/>
<reference evidence="5" key="1">
    <citation type="journal article" date="2019" name="Mol. Biol. Evol.">
        <title>Blast fungal genomes show frequent chromosomal changes, gene gains and losses, and effector gene turnover.</title>
        <authorList>
            <person name="Gomez Luciano L.B."/>
            <person name="Jason Tsai I."/>
            <person name="Chuma I."/>
            <person name="Tosa Y."/>
            <person name="Chen Y.H."/>
            <person name="Li J.Y."/>
            <person name="Li M.Y."/>
            <person name="Jade Lu M.Y."/>
            <person name="Nakayashiki H."/>
            <person name="Li W.H."/>
        </authorList>
    </citation>
    <scope>NUCLEOTIDE SEQUENCE</scope>
    <source>
        <strain evidence="5">NI907</strain>
    </source>
</reference>
<feature type="compositionally biased region" description="Low complexity" evidence="3">
    <location>
        <begin position="616"/>
        <end position="625"/>
    </location>
</feature>
<keyword evidence="4" id="KW-1185">Reference proteome</keyword>
<dbReference type="PANTHER" id="PTHR45093:SF2">
    <property type="entry name" value="LISH DOMAIN-CONTAINING PROTEIN"/>
    <property type="match status" value="1"/>
</dbReference>
<feature type="compositionally biased region" description="Low complexity" evidence="3">
    <location>
        <begin position="732"/>
        <end position="742"/>
    </location>
</feature>
<evidence type="ECO:0000313" key="5">
    <source>
        <dbReference type="RefSeq" id="XP_030985216.1"/>
    </source>
</evidence>
<sequence>MNNMGNMNAMGGIGGPGVPPGPQQPPQQGSDNRHAVYLNTYIYDYLLRNEMYDAARGVLKSGQPINVEQDRENGLGGDSMDTDSKDDVNSKKPEDLPAPILGSATPDISFLYEWFSMFWDLLNASKGKYAPAQVSQYITHTQNHTRMRQQTQQEMLRGMRPDMAAAQQQQFLMMNRPNGNMNMMNKNQSLHRGAIANTQNQMQMLAQQKQGQMQRDPSDMDGNRQRPGSPTSADNAPSPSKRARIDGPGFNPGQPGMMPNGRPGAPGMPNQQTQQLLLANGGDPGTVSPDRLQAIANASPAMHAKSIQTYAQNLQQHHGNQMPNKPMPGPNAPQGQGSPMVASGPDGTQLNAFYNAQEPMGAAPNGGMRPGVPATQNGSNHALQDYQMQLMLLEQQNKKRLMMARQEQDGIQGQGMARPDGPGGPGPAGGPGGPTGAPNGPQFQGASPQGARPGASPNPSEQMKRAAGQMNNGSMGSPLPEGAQNRESPNNPMNFMGTNMDPNGAPHFFKGINNGMDANMAAAQMNGGMNRPPSSHPGQPPFNQMNPQQQAMMRQQQMQQQQQQQQQQQGGPNGQPMPQWQGGPNGQMPGGPQGGPQQGPVHGTPQQRAMPPPSAPTAAANSNANQRNTTASPQVSNAAPPTPSQANKAAPKKKDTKAKDKRAATQKKSNANLNAAAGATPAADGGNDGEAPTPATPMTPMAASQQNFNKPGPTAGGAPPQQMPNGQPPAAAPAAAPVAPQQHNDPNQGFNMEGGGMTFDLDFANPLASGDVLNDFDFDSFLHDNVEDNGFGFDGPGLNFEGTNEIGAD</sequence>
<feature type="compositionally biased region" description="Low complexity" evidence="3">
    <location>
        <begin position="1"/>
        <end position="10"/>
    </location>
</feature>
<feature type="compositionally biased region" description="Basic and acidic residues" evidence="3">
    <location>
        <begin position="82"/>
        <end position="95"/>
    </location>
</feature>
<feature type="compositionally biased region" description="Low complexity" evidence="3">
    <location>
        <begin position="598"/>
        <end position="609"/>
    </location>
</feature>
<feature type="region of interest" description="Disordered" evidence="3">
    <location>
        <begin position="1"/>
        <end position="33"/>
    </location>
</feature>
<dbReference type="PANTHER" id="PTHR45093">
    <property type="entry name" value="TRANSCRIPTION ACTIVATOR MSS11"/>
    <property type="match status" value="1"/>
</dbReference>
<organism evidence="4 5">
    <name type="scientific">Pyricularia grisea</name>
    <name type="common">Crabgrass-specific blast fungus</name>
    <name type="synonym">Magnaporthe grisea</name>
    <dbReference type="NCBI Taxonomy" id="148305"/>
    <lineage>
        <taxon>Eukaryota</taxon>
        <taxon>Fungi</taxon>
        <taxon>Dikarya</taxon>
        <taxon>Ascomycota</taxon>
        <taxon>Pezizomycotina</taxon>
        <taxon>Sordariomycetes</taxon>
        <taxon>Sordariomycetidae</taxon>
        <taxon>Magnaporthales</taxon>
        <taxon>Pyriculariaceae</taxon>
        <taxon>Pyricularia</taxon>
    </lineage>
</organism>
<proteinExistence type="predicted"/>
<reference evidence="5" key="3">
    <citation type="submission" date="2025-08" db="UniProtKB">
        <authorList>
            <consortium name="RefSeq"/>
        </authorList>
    </citation>
    <scope>IDENTIFICATION</scope>
    <source>
        <strain evidence="5">NI907</strain>
    </source>
</reference>
<evidence type="ECO:0000256" key="1">
    <source>
        <dbReference type="ARBA" id="ARBA00004123"/>
    </source>
</evidence>
<feature type="region of interest" description="Disordered" evidence="3">
    <location>
        <begin position="204"/>
        <end position="271"/>
    </location>
</feature>
<dbReference type="GeneID" id="41957864"/>
<dbReference type="AlphaFoldDB" id="A0A6P8BDM4"/>
<feature type="compositionally biased region" description="Gly residues" evidence="3">
    <location>
        <begin position="583"/>
        <end position="597"/>
    </location>
</feature>
<accession>A0A6P8BDM4</accession>
<evidence type="ECO:0000256" key="3">
    <source>
        <dbReference type="SAM" id="MobiDB-lite"/>
    </source>
</evidence>